<gene>
    <name evidence="3" type="ORF">Plec18167_009098</name>
</gene>
<evidence type="ECO:0000313" key="3">
    <source>
        <dbReference type="EMBL" id="KAL1866258.1"/>
    </source>
</evidence>
<evidence type="ECO:0000256" key="1">
    <source>
        <dbReference type="ARBA" id="ARBA00006484"/>
    </source>
</evidence>
<keyword evidence="2" id="KW-0521">NADP</keyword>
<dbReference type="PANTHER" id="PTHR42760">
    <property type="entry name" value="SHORT-CHAIN DEHYDROGENASES/REDUCTASES FAMILY MEMBER"/>
    <property type="match status" value="1"/>
</dbReference>
<dbReference type="Proteomes" id="UP001583193">
    <property type="component" value="Unassembled WGS sequence"/>
</dbReference>
<organism evidence="3 4">
    <name type="scientific">Paecilomyces lecythidis</name>
    <dbReference type="NCBI Taxonomy" id="3004212"/>
    <lineage>
        <taxon>Eukaryota</taxon>
        <taxon>Fungi</taxon>
        <taxon>Dikarya</taxon>
        <taxon>Ascomycota</taxon>
        <taxon>Pezizomycotina</taxon>
        <taxon>Eurotiomycetes</taxon>
        <taxon>Eurotiomycetidae</taxon>
        <taxon>Eurotiales</taxon>
        <taxon>Thermoascaceae</taxon>
        <taxon>Paecilomyces</taxon>
    </lineage>
</organism>
<dbReference type="CDD" id="cd05233">
    <property type="entry name" value="SDR_c"/>
    <property type="match status" value="1"/>
</dbReference>
<dbReference type="Pfam" id="PF13561">
    <property type="entry name" value="adh_short_C2"/>
    <property type="match status" value="1"/>
</dbReference>
<dbReference type="InterPro" id="IPR036291">
    <property type="entry name" value="NAD(P)-bd_dom_sf"/>
</dbReference>
<proteinExistence type="inferred from homology"/>
<dbReference type="SUPFAM" id="SSF51735">
    <property type="entry name" value="NAD(P)-binding Rossmann-fold domains"/>
    <property type="match status" value="1"/>
</dbReference>
<accession>A0ABR3WRT5</accession>
<evidence type="ECO:0000256" key="2">
    <source>
        <dbReference type="ARBA" id="ARBA00022857"/>
    </source>
</evidence>
<comment type="caution">
    <text evidence="3">The sequence shown here is derived from an EMBL/GenBank/DDBJ whole genome shotgun (WGS) entry which is preliminary data.</text>
</comment>
<dbReference type="Gene3D" id="3.40.50.720">
    <property type="entry name" value="NAD(P)-binding Rossmann-like Domain"/>
    <property type="match status" value="1"/>
</dbReference>
<sequence>METSEVPGVALITGAGSGIGRATAVTFVKRGCKQLALLDLNENGLATSKRVVEEVVGSATKRSTLIIRTYKCDVSSEESVATAYATAKQDFGRIDYSVHCAGIVSVGKTSPEMSVEEFDKQSNINFRGLWLSSREALRHMSSQTLDSEAYPEEGILSTRGQRGSIVNISSSLALYTQPNTTVYTAVKAAVLGITRSDAVDYANDRIRVNAVLPGIIESPMTTATPELKEWMQGNPVQHTPYKRFGLPEEIADVIVFLSGNRASLVTGASWTADGGLTAGYN</sequence>
<dbReference type="InterPro" id="IPR002347">
    <property type="entry name" value="SDR_fam"/>
</dbReference>
<comment type="similarity">
    <text evidence="1">Belongs to the short-chain dehydrogenases/reductases (SDR) family.</text>
</comment>
<name>A0ABR3WRT5_9EURO</name>
<keyword evidence="4" id="KW-1185">Reference proteome</keyword>
<reference evidence="3 4" key="1">
    <citation type="journal article" date="2024" name="IMA Fungus">
        <title>IMA Genome - F19 : A genome assembly and annotation guide to empower mycologists, including annotated draft genome sequences of Ceratocystis pirilliformis, Diaporthe australafricana, Fusarium ophioides, Paecilomyces lecythidis, and Sporothrix stenoceras.</title>
        <authorList>
            <person name="Aylward J."/>
            <person name="Wilson A.M."/>
            <person name="Visagie C.M."/>
            <person name="Spraker J."/>
            <person name="Barnes I."/>
            <person name="Buitendag C."/>
            <person name="Ceriani C."/>
            <person name="Del Mar Angel L."/>
            <person name="du Plessis D."/>
            <person name="Fuchs T."/>
            <person name="Gasser K."/>
            <person name="Kramer D."/>
            <person name="Li W."/>
            <person name="Munsamy K."/>
            <person name="Piso A."/>
            <person name="Price J.L."/>
            <person name="Sonnekus B."/>
            <person name="Thomas C."/>
            <person name="van der Nest A."/>
            <person name="van Dijk A."/>
            <person name="van Heerden A."/>
            <person name="van Vuuren N."/>
            <person name="Yilmaz N."/>
            <person name="Duong T.A."/>
            <person name="van der Merwe N.A."/>
            <person name="Wingfield M.J."/>
            <person name="Wingfield B.D."/>
        </authorList>
    </citation>
    <scope>NUCLEOTIDE SEQUENCE [LARGE SCALE GENOMIC DNA]</scope>
    <source>
        <strain evidence="3 4">CMW 18167</strain>
    </source>
</reference>
<dbReference type="PRINTS" id="PR00080">
    <property type="entry name" value="SDRFAMILY"/>
</dbReference>
<dbReference type="PRINTS" id="PR00081">
    <property type="entry name" value="GDHRDH"/>
</dbReference>
<dbReference type="EMBL" id="JAVDPF010000052">
    <property type="protein sequence ID" value="KAL1866258.1"/>
    <property type="molecule type" value="Genomic_DNA"/>
</dbReference>
<evidence type="ECO:0000313" key="4">
    <source>
        <dbReference type="Proteomes" id="UP001583193"/>
    </source>
</evidence>
<protein>
    <submittedName>
        <fullName evidence="3">Uncharacterized protein</fullName>
    </submittedName>
</protein>